<protein>
    <submittedName>
        <fullName evidence="4">Ferrous iron transport protein A</fullName>
    </submittedName>
    <submittedName>
        <fullName evidence="3">Iron transporter FeoA</fullName>
    </submittedName>
</protein>
<dbReference type="Proteomes" id="UP000285882">
    <property type="component" value="Chromosome"/>
</dbReference>
<evidence type="ECO:0000313" key="5">
    <source>
        <dbReference type="Proteomes" id="UP000285882"/>
    </source>
</evidence>
<evidence type="ECO:0000256" key="1">
    <source>
        <dbReference type="ARBA" id="ARBA00023004"/>
    </source>
</evidence>
<evidence type="ECO:0000313" key="6">
    <source>
        <dbReference type="Proteomes" id="UP000326951"/>
    </source>
</evidence>
<name>A0A410D9H2_9BACL</name>
<dbReference type="EMBL" id="AP021853">
    <property type="protein sequence ID" value="BBN99031.1"/>
    <property type="molecule type" value="Genomic_DNA"/>
</dbReference>
<accession>A0A410D9H2</accession>
<dbReference type="GO" id="GO:0046914">
    <property type="term" value="F:transition metal ion binding"/>
    <property type="evidence" value="ECO:0007669"/>
    <property type="project" value="InterPro"/>
</dbReference>
<dbReference type="STRING" id="1449983.GCA_000647835_03055"/>
<dbReference type="InterPro" id="IPR008988">
    <property type="entry name" value="Transcriptional_repressor_C"/>
</dbReference>
<dbReference type="Gene3D" id="2.30.30.90">
    <property type="match status" value="1"/>
</dbReference>
<proteinExistence type="predicted"/>
<dbReference type="PANTHER" id="PTHR42954:SF2">
    <property type="entry name" value="FE(2+) TRANSPORT PROTEIN A"/>
    <property type="match status" value="1"/>
</dbReference>
<dbReference type="SUPFAM" id="SSF50037">
    <property type="entry name" value="C-terminal domain of transcriptional repressors"/>
    <property type="match status" value="1"/>
</dbReference>
<dbReference type="InterPro" id="IPR052713">
    <property type="entry name" value="FeoA"/>
</dbReference>
<keyword evidence="1" id="KW-0408">Iron</keyword>
<gene>
    <name evidence="4" type="ORF">C0674_08700</name>
    <name evidence="3" type="ORF">St703_17360</name>
</gene>
<evidence type="ECO:0000259" key="2">
    <source>
        <dbReference type="SMART" id="SM00899"/>
    </source>
</evidence>
<evidence type="ECO:0000313" key="4">
    <source>
        <dbReference type="EMBL" id="QAA22701.1"/>
    </source>
</evidence>
<sequence length="73" mass="8115">MKTLKEAKPGETVVVARVHGKGALRRRIMDMGITKGTQLFIRKIAPLGDPVEINVRGYELSIRKVEAESIELV</sequence>
<dbReference type="EMBL" id="CP025688">
    <property type="protein sequence ID" value="QAA22701.1"/>
    <property type="molecule type" value="Genomic_DNA"/>
</dbReference>
<dbReference type="RefSeq" id="WP_028977386.1">
    <property type="nucleotide sequence ID" value="NZ_AP021853.1"/>
</dbReference>
<dbReference type="Proteomes" id="UP000326951">
    <property type="component" value="Chromosome"/>
</dbReference>
<dbReference type="InterPro" id="IPR007167">
    <property type="entry name" value="Fe-transptr_FeoA-like"/>
</dbReference>
<dbReference type="SMART" id="SM00899">
    <property type="entry name" value="FeoA"/>
    <property type="match status" value="1"/>
</dbReference>
<dbReference type="Pfam" id="PF04023">
    <property type="entry name" value="FeoA"/>
    <property type="match status" value="1"/>
</dbReference>
<feature type="domain" description="Ferrous iron transporter FeoA-like" evidence="2">
    <location>
        <begin position="2"/>
        <end position="73"/>
    </location>
</feature>
<reference evidence="3 6" key="2">
    <citation type="submission" date="2019-09" db="EMBL/GenBank/DDBJ databases">
        <title>Complete genome sequence of Sporolactobacillus terrae 70-3.</title>
        <authorList>
            <person name="Tanaka N."/>
            <person name="Shiwa Y."/>
            <person name="Fujita N."/>
            <person name="Tanasupawat S."/>
        </authorList>
    </citation>
    <scope>NUCLEOTIDE SEQUENCE [LARGE SCALE GENOMIC DNA]</scope>
    <source>
        <strain evidence="3 6">70-3</strain>
    </source>
</reference>
<reference evidence="4 5" key="1">
    <citation type="submission" date="2018-01" db="EMBL/GenBank/DDBJ databases">
        <title>Complete genome sequencing of Sporolactobacillus terrae DLG3.</title>
        <authorList>
            <person name="Nam Y.-D."/>
            <person name="Kang J."/>
            <person name="Chung W.-H."/>
        </authorList>
    </citation>
    <scope>NUCLEOTIDE SEQUENCE [LARGE SCALE GENOMIC DNA]</scope>
    <source>
        <strain evidence="4 5">DLG3</strain>
    </source>
</reference>
<organism evidence="3 6">
    <name type="scientific">Sporolactobacillus terrae</name>
    <dbReference type="NCBI Taxonomy" id="269673"/>
    <lineage>
        <taxon>Bacteria</taxon>
        <taxon>Bacillati</taxon>
        <taxon>Bacillota</taxon>
        <taxon>Bacilli</taxon>
        <taxon>Bacillales</taxon>
        <taxon>Sporolactobacillaceae</taxon>
        <taxon>Sporolactobacillus</taxon>
    </lineage>
</organism>
<dbReference type="AlphaFoldDB" id="A0A410D9H2"/>
<keyword evidence="5" id="KW-1185">Reference proteome</keyword>
<dbReference type="InterPro" id="IPR038157">
    <property type="entry name" value="FeoA_core_dom"/>
</dbReference>
<evidence type="ECO:0000313" key="3">
    <source>
        <dbReference type="EMBL" id="BBN99031.1"/>
    </source>
</evidence>
<dbReference type="PANTHER" id="PTHR42954">
    <property type="entry name" value="FE(2+) TRANSPORT PROTEIN A"/>
    <property type="match status" value="1"/>
</dbReference>